<sequence>MKYRNITEGEFLDRPNRFIAYVEINGKREKVHVKNTGRCRELLVHRATVYLEKSDNEERSTAYDLVAVKKGARMINMDSAAPNKAVHEWLLKKELFPGLKNVYPEKVYKNSRFDFYIETEEENIFLEVKGVTLERDNAVYFPDAPSERAVKHVEELAEAVEEGYSAYIILVIQMRAVDFFAPNVETHPAFAQALLKAREAGVKILAYDCVVTPDSMEIDNPVPVVLNELDLIARPLLSWYDSGRRILPWREHPAPYYVWLSEIMLQQTRVEAVKPYFDRFISQVPDIESLACLEEERLVKLWEGLGYYNRVRNLQRAAKIIMEEYEGVMPSGHEELMALPGIGSYTAGAIASIAYGKVVPAVDGNVLRVLSRLRMDGEDILSQRTKSRVEKELSAVIPGDRPGDFNQALMELGATVCLPNGVPKCMECPWKIFCKAHLQDRISEFPKKKTKKERAIEEKTVLVIKAEDRAAFEKRPEKGLLAGMYGFPMLEGHCSEEEVLYFLRTKGLRVIRIQSIGEAKHIFSHKEWHMKGYAVKIDELDAPNDGVAKAGWIFADKDEARERYPIPAAYASYAKYLDIKLGI</sequence>
<keyword evidence="9" id="KW-0411">Iron-sulfur</keyword>
<dbReference type="Gene3D" id="3.40.1350.60">
    <property type="match status" value="1"/>
</dbReference>
<dbReference type="Pfam" id="PF00730">
    <property type="entry name" value="HhH-GPD"/>
    <property type="match status" value="1"/>
</dbReference>
<dbReference type="InterPro" id="IPR005224">
    <property type="entry name" value="SfsA"/>
</dbReference>
<comment type="catalytic activity">
    <reaction evidence="1">
        <text>Hydrolyzes free adenine bases from 7,8-dihydro-8-oxoguanine:adenine mismatched double-stranded DNA, leaving an apurinic site.</text>
        <dbReference type="EC" id="3.2.2.31"/>
    </reaction>
</comment>
<evidence type="ECO:0000313" key="15">
    <source>
        <dbReference type="Proteomes" id="UP001451571"/>
    </source>
</evidence>
<reference evidence="14 15" key="1">
    <citation type="submission" date="2024-02" db="EMBL/GenBank/DDBJ databases">
        <title>Bacterial strain from lacustrine sediment.</title>
        <authorList>
            <person name="Petit C."/>
            <person name="Fadhlaoui K."/>
        </authorList>
    </citation>
    <scope>NUCLEOTIDE SEQUENCE [LARGE SCALE GENOMIC DNA]</scope>
    <source>
        <strain evidence="14 15">IPX-CK</strain>
    </source>
</reference>
<keyword evidence="5" id="KW-0479">Metal-binding</keyword>
<organism evidence="14 15">
    <name type="scientific">Kineothrix sedimenti</name>
    <dbReference type="NCBI Taxonomy" id="3123317"/>
    <lineage>
        <taxon>Bacteria</taxon>
        <taxon>Bacillati</taxon>
        <taxon>Bacillota</taxon>
        <taxon>Clostridia</taxon>
        <taxon>Lachnospirales</taxon>
        <taxon>Lachnospiraceae</taxon>
        <taxon>Kineothrix</taxon>
    </lineage>
</organism>
<dbReference type="Pfam" id="PF00633">
    <property type="entry name" value="HHH"/>
    <property type="match status" value="1"/>
</dbReference>
<dbReference type="InterPro" id="IPR004036">
    <property type="entry name" value="Endonuclease-III-like_CS2"/>
</dbReference>
<dbReference type="NCBIfam" id="TIGR00230">
    <property type="entry name" value="sfsA"/>
    <property type="match status" value="1"/>
</dbReference>
<keyword evidence="7" id="KW-0378">Hydrolase</keyword>
<dbReference type="CDD" id="cd00056">
    <property type="entry name" value="ENDO3c"/>
    <property type="match status" value="1"/>
</dbReference>
<comment type="similarity">
    <text evidence="3">Belongs to the Nth/MutY family.</text>
</comment>
<dbReference type="InterPro" id="IPR015797">
    <property type="entry name" value="NUDIX_hydrolase-like_dom_sf"/>
</dbReference>
<proteinExistence type="inferred from homology"/>
<dbReference type="InterPro" id="IPR005760">
    <property type="entry name" value="A/G_AdeGlyc_MutY"/>
</dbReference>
<evidence type="ECO:0000256" key="9">
    <source>
        <dbReference type="ARBA" id="ARBA00023014"/>
    </source>
</evidence>
<dbReference type="InterPro" id="IPR041465">
    <property type="entry name" value="SfsA_N"/>
</dbReference>
<dbReference type="SMART" id="SM00478">
    <property type="entry name" value="ENDO3c"/>
    <property type="match status" value="1"/>
</dbReference>
<dbReference type="Gene3D" id="1.10.1670.10">
    <property type="entry name" value="Helix-hairpin-Helix base-excision DNA repair enzymes (C-terminal)"/>
    <property type="match status" value="1"/>
</dbReference>
<gene>
    <name evidence="14" type="primary">mutY</name>
    <name evidence="12" type="synonym">sfsA</name>
    <name evidence="14" type="ORF">V6984_16970</name>
</gene>
<dbReference type="Gene3D" id="2.40.50.580">
    <property type="match status" value="1"/>
</dbReference>
<dbReference type="RefSeq" id="WP_342756791.1">
    <property type="nucleotide sequence ID" value="NZ_CP146256.1"/>
</dbReference>
<dbReference type="PANTHER" id="PTHR42944:SF1">
    <property type="entry name" value="ADENINE DNA GLYCOSYLASE"/>
    <property type="match status" value="1"/>
</dbReference>
<dbReference type="InterPro" id="IPR003265">
    <property type="entry name" value="HhH-GPD_domain"/>
</dbReference>
<evidence type="ECO:0000256" key="3">
    <source>
        <dbReference type="ARBA" id="ARBA00008343"/>
    </source>
</evidence>
<keyword evidence="6" id="KW-0227">DNA damage</keyword>
<evidence type="ECO:0000259" key="13">
    <source>
        <dbReference type="SMART" id="SM00478"/>
    </source>
</evidence>
<keyword evidence="10" id="KW-0234">DNA repair</keyword>
<evidence type="ECO:0000256" key="6">
    <source>
        <dbReference type="ARBA" id="ARBA00022763"/>
    </source>
</evidence>
<evidence type="ECO:0000256" key="1">
    <source>
        <dbReference type="ARBA" id="ARBA00000843"/>
    </source>
</evidence>
<dbReference type="InterPro" id="IPR029119">
    <property type="entry name" value="MutY_C"/>
</dbReference>
<evidence type="ECO:0000256" key="4">
    <source>
        <dbReference type="ARBA" id="ARBA00022485"/>
    </source>
</evidence>
<dbReference type="Proteomes" id="UP001451571">
    <property type="component" value="Chromosome"/>
</dbReference>
<dbReference type="Pfam" id="PF03749">
    <property type="entry name" value="SfsA"/>
    <property type="match status" value="1"/>
</dbReference>
<dbReference type="HAMAP" id="MF_00095">
    <property type="entry name" value="SfsA"/>
    <property type="match status" value="1"/>
</dbReference>
<protein>
    <recommendedName>
        <fullName evidence="12">Sugar fermentation stimulation protein homolog</fullName>
    </recommendedName>
</protein>
<evidence type="ECO:0000313" key="14">
    <source>
        <dbReference type="EMBL" id="XAH73184.1"/>
    </source>
</evidence>
<comment type="similarity">
    <text evidence="12">Belongs to the SfsA family.</text>
</comment>
<dbReference type="Pfam" id="PF17746">
    <property type="entry name" value="SfsA_N"/>
    <property type="match status" value="1"/>
</dbReference>
<evidence type="ECO:0000256" key="2">
    <source>
        <dbReference type="ARBA" id="ARBA00001966"/>
    </source>
</evidence>
<dbReference type="CDD" id="cd03431">
    <property type="entry name" value="NUDIX_DNA_Glycosylase_C-MutY"/>
    <property type="match status" value="1"/>
</dbReference>
<evidence type="ECO:0000256" key="11">
    <source>
        <dbReference type="ARBA" id="ARBA00023295"/>
    </source>
</evidence>
<dbReference type="Gene3D" id="1.10.340.30">
    <property type="entry name" value="Hypothetical protein, domain 2"/>
    <property type="match status" value="1"/>
</dbReference>
<keyword evidence="4" id="KW-0004">4Fe-4S</keyword>
<evidence type="ECO:0000256" key="7">
    <source>
        <dbReference type="ARBA" id="ARBA00022801"/>
    </source>
</evidence>
<dbReference type="InterPro" id="IPR040452">
    <property type="entry name" value="SfsA_C"/>
</dbReference>
<dbReference type="Pfam" id="PF14815">
    <property type="entry name" value="NUDIX_4"/>
    <property type="match status" value="1"/>
</dbReference>
<accession>A0ABZ3EV58</accession>
<dbReference type="PROSITE" id="PS01155">
    <property type="entry name" value="ENDONUCLEASE_III_2"/>
    <property type="match status" value="1"/>
</dbReference>
<dbReference type="SUPFAM" id="SSF48150">
    <property type="entry name" value="DNA-glycosylase"/>
    <property type="match status" value="1"/>
</dbReference>
<evidence type="ECO:0000256" key="10">
    <source>
        <dbReference type="ARBA" id="ARBA00023204"/>
    </source>
</evidence>
<dbReference type="CDD" id="cd22359">
    <property type="entry name" value="SfsA-like_bacterial"/>
    <property type="match status" value="1"/>
</dbReference>
<feature type="domain" description="HhH-GPD" evidence="13">
    <location>
        <begin position="264"/>
        <end position="415"/>
    </location>
</feature>
<evidence type="ECO:0000256" key="5">
    <source>
        <dbReference type="ARBA" id="ARBA00022723"/>
    </source>
</evidence>
<keyword evidence="8" id="KW-0408">Iron</keyword>
<dbReference type="Gene3D" id="3.90.79.10">
    <property type="entry name" value="Nucleoside Triphosphate Pyrophosphohydrolase"/>
    <property type="match status" value="1"/>
</dbReference>
<dbReference type="InterPro" id="IPR023170">
    <property type="entry name" value="HhH_base_excis_C"/>
</dbReference>
<evidence type="ECO:0000256" key="12">
    <source>
        <dbReference type="HAMAP-Rule" id="MF_00095"/>
    </source>
</evidence>
<dbReference type="EMBL" id="CP146256">
    <property type="protein sequence ID" value="XAH73184.1"/>
    <property type="molecule type" value="Genomic_DNA"/>
</dbReference>
<dbReference type="InterPro" id="IPR000445">
    <property type="entry name" value="HhH_motif"/>
</dbReference>
<name>A0ABZ3EV58_9FIRM</name>
<dbReference type="InterPro" id="IPR044298">
    <property type="entry name" value="MIG/MutY"/>
</dbReference>
<dbReference type="SUPFAM" id="SSF55811">
    <property type="entry name" value="Nudix"/>
    <property type="match status" value="1"/>
</dbReference>
<dbReference type="InterPro" id="IPR011257">
    <property type="entry name" value="DNA_glycosylase"/>
</dbReference>
<dbReference type="PANTHER" id="PTHR42944">
    <property type="entry name" value="ADENINE DNA GLYCOSYLASE"/>
    <property type="match status" value="1"/>
</dbReference>
<dbReference type="NCBIfam" id="TIGR01084">
    <property type="entry name" value="mutY"/>
    <property type="match status" value="1"/>
</dbReference>
<evidence type="ECO:0000256" key="8">
    <source>
        <dbReference type="ARBA" id="ARBA00023004"/>
    </source>
</evidence>
<keyword evidence="11" id="KW-0326">Glycosidase</keyword>
<keyword evidence="15" id="KW-1185">Reference proteome</keyword>
<comment type="cofactor">
    <cofactor evidence="2">
        <name>[4Fe-4S] cluster</name>
        <dbReference type="ChEBI" id="CHEBI:49883"/>
    </cofactor>
</comment>